<gene>
    <name evidence="1" type="ORF">HYY20_10055</name>
</gene>
<reference evidence="1" key="1">
    <citation type="submission" date="2020-07" db="EMBL/GenBank/DDBJ databases">
        <title>Huge and variable diversity of episymbiotic CPR bacteria and DPANN archaea in groundwater ecosystems.</title>
        <authorList>
            <person name="He C.Y."/>
            <person name="Keren R."/>
            <person name="Whittaker M."/>
            <person name="Farag I.F."/>
            <person name="Doudna J."/>
            <person name="Cate J.H.D."/>
            <person name="Banfield J.F."/>
        </authorList>
    </citation>
    <scope>NUCLEOTIDE SEQUENCE</scope>
    <source>
        <strain evidence="1">NC_groundwater_672_Ag_B-0.1um_62_36</strain>
    </source>
</reference>
<evidence type="ECO:0000313" key="1">
    <source>
        <dbReference type="EMBL" id="MBI2877213.1"/>
    </source>
</evidence>
<comment type="caution">
    <text evidence="1">The sequence shown here is derived from an EMBL/GenBank/DDBJ whole genome shotgun (WGS) entry which is preliminary data.</text>
</comment>
<accession>A0A932FX56</accession>
<name>A0A932FX56_UNCTE</name>
<organism evidence="1 2">
    <name type="scientific">Tectimicrobiota bacterium</name>
    <dbReference type="NCBI Taxonomy" id="2528274"/>
    <lineage>
        <taxon>Bacteria</taxon>
        <taxon>Pseudomonadati</taxon>
        <taxon>Nitrospinota/Tectimicrobiota group</taxon>
        <taxon>Candidatus Tectimicrobiota</taxon>
    </lineage>
</organism>
<sequence length="62" mass="6859">MGKEVKCAWCGETVTPTVSTDQNNLGKIKVRKCPKCGNILAAYLDEGEKDILDKVRTFQNLS</sequence>
<dbReference type="Proteomes" id="UP000769766">
    <property type="component" value="Unassembled WGS sequence"/>
</dbReference>
<dbReference type="AlphaFoldDB" id="A0A932FX56"/>
<protein>
    <submittedName>
        <fullName evidence="1">Uncharacterized protein</fullName>
    </submittedName>
</protein>
<proteinExistence type="predicted"/>
<dbReference type="EMBL" id="JACPRF010000304">
    <property type="protein sequence ID" value="MBI2877213.1"/>
    <property type="molecule type" value="Genomic_DNA"/>
</dbReference>
<evidence type="ECO:0000313" key="2">
    <source>
        <dbReference type="Proteomes" id="UP000769766"/>
    </source>
</evidence>